<dbReference type="SUPFAM" id="SSF52833">
    <property type="entry name" value="Thioredoxin-like"/>
    <property type="match status" value="1"/>
</dbReference>
<dbReference type="EMBL" id="CP002826">
    <property type="protein sequence ID" value="AEI06080.1"/>
    <property type="molecule type" value="Genomic_DNA"/>
</dbReference>
<dbReference type="PANTHER" id="PTHR30041">
    <property type="entry name" value="ARSENATE REDUCTASE"/>
    <property type="match status" value="1"/>
</dbReference>
<comment type="similarity">
    <text evidence="1 6 7">Belongs to the ArsC family.</text>
</comment>
<accession>F8BX04</accession>
<evidence type="ECO:0000313" key="9">
    <source>
        <dbReference type="Proteomes" id="UP000007730"/>
    </source>
</evidence>
<sequence>MAVNQEEGQRMVSDITSLRPKGRQPRGVVTLYHNPDCSTSRRALALIEASGEVPVVIEYLKTPPSSSRLKSLAREMGIPVRGLLRKKETVYAEHDLDDPKWSDDDLLGFVVQYPRLLERPIVETPNGARICRPAELVLDLLTYMNP</sequence>
<evidence type="ECO:0000256" key="5">
    <source>
        <dbReference type="ARBA" id="ARBA00039879"/>
    </source>
</evidence>
<dbReference type="Gene3D" id="3.40.30.10">
    <property type="entry name" value="Glutaredoxin"/>
    <property type="match status" value="1"/>
</dbReference>
<dbReference type="InterPro" id="IPR006660">
    <property type="entry name" value="Arsenate_reductase-like"/>
</dbReference>
<evidence type="ECO:0000256" key="4">
    <source>
        <dbReference type="ARBA" id="ARBA00038969"/>
    </source>
</evidence>
<keyword evidence="3 7" id="KW-0560">Oxidoreductase</keyword>
<dbReference type="GO" id="GO:0008794">
    <property type="term" value="F:arsenate reductase (glutaredoxin) activity"/>
    <property type="evidence" value="ECO:0007669"/>
    <property type="project" value="UniProtKB-UniRule"/>
</dbReference>
<dbReference type="AlphaFoldDB" id="F8BX04"/>
<evidence type="ECO:0000313" key="8">
    <source>
        <dbReference type="EMBL" id="AEI06080.1"/>
    </source>
</evidence>
<dbReference type="PANTHER" id="PTHR30041:SF5">
    <property type="entry name" value="ARSENATE REDUCTASE-RELATED"/>
    <property type="match status" value="1"/>
</dbReference>
<dbReference type="EC" id="1.20.4.1" evidence="4 7"/>
<dbReference type="eggNOG" id="COG1393">
    <property type="taxonomic scope" value="Bacteria"/>
</dbReference>
<comment type="catalytic activity">
    <reaction evidence="7">
        <text>[glutaredoxin]-dithiol + arsenate + glutathione + H(+) = glutathionyl-S-S-[glutaredoxin] + arsenite + H2O</text>
        <dbReference type="Rhea" id="RHEA:22016"/>
        <dbReference type="Rhea" id="RHEA-COMP:10729"/>
        <dbReference type="Rhea" id="RHEA-COMP:17668"/>
        <dbReference type="ChEBI" id="CHEBI:15377"/>
        <dbReference type="ChEBI" id="CHEBI:15378"/>
        <dbReference type="ChEBI" id="CHEBI:29242"/>
        <dbReference type="ChEBI" id="CHEBI:29950"/>
        <dbReference type="ChEBI" id="CHEBI:48597"/>
        <dbReference type="ChEBI" id="CHEBI:57925"/>
        <dbReference type="ChEBI" id="CHEBI:146199"/>
        <dbReference type="EC" id="1.20.4.1"/>
    </reaction>
</comment>
<evidence type="ECO:0000256" key="6">
    <source>
        <dbReference type="PROSITE-ProRule" id="PRU01282"/>
    </source>
</evidence>
<protein>
    <recommendedName>
        <fullName evidence="5 7">Arsenate reductase</fullName>
        <ecNumber evidence="4 7">1.20.4.1</ecNumber>
    </recommendedName>
</protein>
<dbReference type="KEGG" id="ocg:OCA5_c13640"/>
<evidence type="ECO:0000256" key="7">
    <source>
        <dbReference type="RuleBase" id="RU362029"/>
    </source>
</evidence>
<keyword evidence="2" id="KW-0059">Arsenical resistance</keyword>
<dbReference type="OrthoDB" id="9790554at2"/>
<dbReference type="InterPro" id="IPR036249">
    <property type="entry name" value="Thioredoxin-like_sf"/>
</dbReference>
<evidence type="ECO:0000256" key="3">
    <source>
        <dbReference type="ARBA" id="ARBA00023002"/>
    </source>
</evidence>
<evidence type="ECO:0000256" key="2">
    <source>
        <dbReference type="ARBA" id="ARBA00022849"/>
    </source>
</evidence>
<dbReference type="GO" id="GO:0046685">
    <property type="term" value="P:response to arsenic-containing substance"/>
    <property type="evidence" value="ECO:0007669"/>
    <property type="project" value="UniProtKB-KW"/>
</dbReference>
<organism evidence="8 9">
    <name type="scientific">Afipia carboxidovorans (strain ATCC 49405 / DSM 1227 / KCTC 32145 / OM5)</name>
    <name type="common">Oligotropha carboxidovorans</name>
    <dbReference type="NCBI Taxonomy" id="504832"/>
    <lineage>
        <taxon>Bacteria</taxon>
        <taxon>Pseudomonadati</taxon>
        <taxon>Pseudomonadota</taxon>
        <taxon>Alphaproteobacteria</taxon>
        <taxon>Hyphomicrobiales</taxon>
        <taxon>Nitrobacteraceae</taxon>
        <taxon>Afipia</taxon>
    </lineage>
</organism>
<dbReference type="PROSITE" id="PS51353">
    <property type="entry name" value="ARSC"/>
    <property type="match status" value="1"/>
</dbReference>
<dbReference type="Pfam" id="PF03960">
    <property type="entry name" value="ArsC"/>
    <property type="match status" value="1"/>
</dbReference>
<dbReference type="CDD" id="cd03034">
    <property type="entry name" value="ArsC_ArsC"/>
    <property type="match status" value="1"/>
</dbReference>
<dbReference type="Proteomes" id="UP000007730">
    <property type="component" value="Chromosome"/>
</dbReference>
<proteinExistence type="inferred from homology"/>
<dbReference type="NCBIfam" id="TIGR00014">
    <property type="entry name" value="arsC"/>
    <property type="match status" value="1"/>
</dbReference>
<dbReference type="HOGENOM" id="CLU_116644_0_0_5"/>
<dbReference type="InterPro" id="IPR006659">
    <property type="entry name" value="Arsenate_reductase"/>
</dbReference>
<keyword evidence="9" id="KW-1185">Reference proteome</keyword>
<name>F8BX04_AFIC5</name>
<dbReference type="STRING" id="504832.OCA5_c13640"/>
<evidence type="ECO:0000256" key="1">
    <source>
        <dbReference type="ARBA" id="ARBA00007198"/>
    </source>
</evidence>
<dbReference type="PATRIC" id="fig|504832.7.peg.1451"/>
<gene>
    <name evidence="8" type="primary">arsC3</name>
    <name evidence="8" type="ordered locus">OCA5_c13640</name>
</gene>
<reference evidence="8 9" key="1">
    <citation type="journal article" date="2011" name="J. Bacteriol.">
        <title>Complete genome sequences of the chemolithoautotrophic Oligotropha carboxidovorans strains OM4 and OM5.</title>
        <authorList>
            <person name="Volland S."/>
            <person name="Rachinger M."/>
            <person name="Strittmatter A."/>
            <person name="Daniel R."/>
            <person name="Gottschalk G."/>
            <person name="Meyer O."/>
        </authorList>
    </citation>
    <scope>NUCLEOTIDE SEQUENCE [LARGE SCALE GENOMIC DNA]</scope>
    <source>
        <strain evidence="9">ATCC 49405 / DSM 1227 / KCTC 32145 / OM5</strain>
    </source>
</reference>